<sequence>MKVSRSACHNLRSQDLTKLLEHVASRLVMHDAEEWVVAPLTKYVVLLTTQRIFVVKR</sequence>
<accession>A0A0C3NV90</accession>
<reference evidence="1 2" key="1">
    <citation type="submission" date="2014-04" db="EMBL/GenBank/DDBJ databases">
        <authorList>
            <consortium name="DOE Joint Genome Institute"/>
            <person name="Kuo A."/>
            <person name="Kohler A."/>
            <person name="Costa M.D."/>
            <person name="Nagy L.G."/>
            <person name="Floudas D."/>
            <person name="Copeland A."/>
            <person name="Barry K.W."/>
            <person name="Cichocki N."/>
            <person name="Veneault-Fourrey C."/>
            <person name="LaButti K."/>
            <person name="Lindquist E.A."/>
            <person name="Lipzen A."/>
            <person name="Lundell T."/>
            <person name="Morin E."/>
            <person name="Murat C."/>
            <person name="Sun H."/>
            <person name="Tunlid A."/>
            <person name="Henrissat B."/>
            <person name="Grigoriev I.V."/>
            <person name="Hibbett D.S."/>
            <person name="Martin F."/>
            <person name="Nordberg H.P."/>
            <person name="Cantor M.N."/>
            <person name="Hua S.X."/>
        </authorList>
    </citation>
    <scope>NUCLEOTIDE SEQUENCE [LARGE SCALE GENOMIC DNA]</scope>
    <source>
        <strain evidence="1 2">Marx 270</strain>
    </source>
</reference>
<dbReference type="HOGENOM" id="CLU_2997420_0_0_1"/>
<dbReference type="Proteomes" id="UP000054217">
    <property type="component" value="Unassembled WGS sequence"/>
</dbReference>
<keyword evidence="2" id="KW-1185">Reference proteome</keyword>
<protein>
    <submittedName>
        <fullName evidence="1">Uncharacterized protein</fullName>
    </submittedName>
</protein>
<name>A0A0C3NV90_PISTI</name>
<proteinExistence type="predicted"/>
<gene>
    <name evidence="1" type="ORF">M404DRAFT_1000324</name>
</gene>
<evidence type="ECO:0000313" key="2">
    <source>
        <dbReference type="Proteomes" id="UP000054217"/>
    </source>
</evidence>
<evidence type="ECO:0000313" key="1">
    <source>
        <dbReference type="EMBL" id="KIO04790.1"/>
    </source>
</evidence>
<organism evidence="1 2">
    <name type="scientific">Pisolithus tinctorius Marx 270</name>
    <dbReference type="NCBI Taxonomy" id="870435"/>
    <lineage>
        <taxon>Eukaryota</taxon>
        <taxon>Fungi</taxon>
        <taxon>Dikarya</taxon>
        <taxon>Basidiomycota</taxon>
        <taxon>Agaricomycotina</taxon>
        <taxon>Agaricomycetes</taxon>
        <taxon>Agaricomycetidae</taxon>
        <taxon>Boletales</taxon>
        <taxon>Sclerodermatineae</taxon>
        <taxon>Pisolithaceae</taxon>
        <taxon>Pisolithus</taxon>
    </lineage>
</organism>
<dbReference type="AlphaFoldDB" id="A0A0C3NV90"/>
<dbReference type="InParanoid" id="A0A0C3NV90"/>
<dbReference type="EMBL" id="KN831969">
    <property type="protein sequence ID" value="KIO04790.1"/>
    <property type="molecule type" value="Genomic_DNA"/>
</dbReference>
<reference evidence="2" key="2">
    <citation type="submission" date="2015-01" db="EMBL/GenBank/DDBJ databases">
        <title>Evolutionary Origins and Diversification of the Mycorrhizal Mutualists.</title>
        <authorList>
            <consortium name="DOE Joint Genome Institute"/>
            <consortium name="Mycorrhizal Genomics Consortium"/>
            <person name="Kohler A."/>
            <person name="Kuo A."/>
            <person name="Nagy L.G."/>
            <person name="Floudas D."/>
            <person name="Copeland A."/>
            <person name="Barry K.W."/>
            <person name="Cichocki N."/>
            <person name="Veneault-Fourrey C."/>
            <person name="LaButti K."/>
            <person name="Lindquist E.A."/>
            <person name="Lipzen A."/>
            <person name="Lundell T."/>
            <person name="Morin E."/>
            <person name="Murat C."/>
            <person name="Riley R."/>
            <person name="Ohm R."/>
            <person name="Sun H."/>
            <person name="Tunlid A."/>
            <person name="Henrissat B."/>
            <person name="Grigoriev I.V."/>
            <person name="Hibbett D.S."/>
            <person name="Martin F."/>
        </authorList>
    </citation>
    <scope>NUCLEOTIDE SEQUENCE [LARGE SCALE GENOMIC DNA]</scope>
    <source>
        <strain evidence="2">Marx 270</strain>
    </source>
</reference>